<evidence type="ECO:0000313" key="2">
    <source>
        <dbReference type="EMBL" id="CAI5455619.1"/>
    </source>
</evidence>
<keyword evidence="3" id="KW-1185">Reference proteome</keyword>
<evidence type="ECO:0000313" key="3">
    <source>
        <dbReference type="Proteomes" id="UP001152747"/>
    </source>
</evidence>
<accession>A0A9P1N912</accession>
<name>A0A9P1N912_9PELO</name>
<feature type="domain" description="RSD-2 N-terminal" evidence="1">
    <location>
        <begin position="89"/>
        <end position="147"/>
    </location>
</feature>
<dbReference type="EMBL" id="CANHGI010000006">
    <property type="protein sequence ID" value="CAI5455619.1"/>
    <property type="molecule type" value="Genomic_DNA"/>
</dbReference>
<dbReference type="InterPro" id="IPR011508">
    <property type="entry name" value="RSD-2_N"/>
</dbReference>
<sequence>MEVLSQLLVISIQNGIIYAYSKNELKLYRLKHREELGVKIGMFITFERTDGFVMDVTTIIEKRTPLTSRIEIEETENGPILVLRTWLIFSKNPSLRSHKMITGFSDWYGYVRIVYKSLIRSRNAVFVMGISVDDLDYDQKTGASLFRQHTKKIGRRFDLSILKTIEDREIELKSTNVLESNEDEDVARRELELI</sequence>
<proteinExistence type="predicted"/>
<protein>
    <recommendedName>
        <fullName evidence="1">RSD-2 N-terminal domain-containing protein</fullName>
    </recommendedName>
</protein>
<gene>
    <name evidence="2" type="ORF">CAMP_LOCUS18256</name>
</gene>
<organism evidence="2 3">
    <name type="scientific">Caenorhabditis angaria</name>
    <dbReference type="NCBI Taxonomy" id="860376"/>
    <lineage>
        <taxon>Eukaryota</taxon>
        <taxon>Metazoa</taxon>
        <taxon>Ecdysozoa</taxon>
        <taxon>Nematoda</taxon>
        <taxon>Chromadorea</taxon>
        <taxon>Rhabditida</taxon>
        <taxon>Rhabditina</taxon>
        <taxon>Rhabditomorpha</taxon>
        <taxon>Rhabditoidea</taxon>
        <taxon>Rhabditidae</taxon>
        <taxon>Peloderinae</taxon>
        <taxon>Caenorhabditis</taxon>
    </lineage>
</organism>
<dbReference type="Proteomes" id="UP001152747">
    <property type="component" value="Unassembled WGS sequence"/>
</dbReference>
<dbReference type="AlphaFoldDB" id="A0A9P1N912"/>
<evidence type="ECO:0000259" key="1">
    <source>
        <dbReference type="Pfam" id="PF07547"/>
    </source>
</evidence>
<reference evidence="2" key="1">
    <citation type="submission" date="2022-11" db="EMBL/GenBank/DDBJ databases">
        <authorList>
            <person name="Kikuchi T."/>
        </authorList>
    </citation>
    <scope>NUCLEOTIDE SEQUENCE</scope>
    <source>
        <strain evidence="2">PS1010</strain>
    </source>
</reference>
<comment type="caution">
    <text evidence="2">The sequence shown here is derived from an EMBL/GenBank/DDBJ whole genome shotgun (WGS) entry which is preliminary data.</text>
</comment>
<dbReference type="Pfam" id="PF07547">
    <property type="entry name" value="RSD-2"/>
    <property type="match status" value="1"/>
</dbReference>